<evidence type="ECO:0000259" key="3">
    <source>
        <dbReference type="PROSITE" id="PS51192"/>
    </source>
</evidence>
<dbReference type="PANTHER" id="PTHR47396">
    <property type="entry name" value="TYPE I RESTRICTION ENZYME ECOKI R PROTEIN"/>
    <property type="match status" value="1"/>
</dbReference>
<keyword evidence="5" id="KW-0547">Nucleotide-binding</keyword>
<feature type="domain" description="Helicase C-terminal" evidence="4">
    <location>
        <begin position="241"/>
        <end position="427"/>
    </location>
</feature>
<feature type="domain" description="Helicase ATP-binding" evidence="3">
    <location>
        <begin position="1"/>
        <end position="175"/>
    </location>
</feature>
<proteinExistence type="predicted"/>
<keyword evidence="1" id="KW-0378">Hydrolase</keyword>
<dbReference type="PROSITE" id="PS51194">
    <property type="entry name" value="HELICASE_CTER"/>
    <property type="match status" value="1"/>
</dbReference>
<dbReference type="Proteomes" id="UP000187191">
    <property type="component" value="Chromosome"/>
</dbReference>
<feature type="region of interest" description="Disordered" evidence="2">
    <location>
        <begin position="428"/>
        <end position="454"/>
    </location>
</feature>
<dbReference type="Gene3D" id="6.10.140.530">
    <property type="match status" value="2"/>
</dbReference>
<dbReference type="PROSITE" id="PS51192">
    <property type="entry name" value="HELICASE_ATP_BIND_1"/>
    <property type="match status" value="1"/>
</dbReference>
<evidence type="ECO:0000256" key="1">
    <source>
        <dbReference type="ARBA" id="ARBA00022801"/>
    </source>
</evidence>
<sequence length="807" mass="88637">MPERGLRTQVIMATGTGKTLVATRSAEELRAGRVLVLVPSLDLLAQTEAAWREGGRRGPMIGVSSLRGEDVSFPNTTDADELVAWVRPFDKVTVFATYASLGLGTLERAHASGLPGWSLIIVDEAHRVSGRIGRPWAVVHDNTRIPALRRLYMTATPRLWQLDEDSQQGAPGELVASMDDDPDGPFGSRCFTLTLSEAIDRGICAPYQVVCLDITDTQLQAAQLLGEDARSEQVRGARLAALQTALVKASAEEGFRRTLVFHHMVKEAEAFAAGLSDVAAQLHDADPELYPKTIWANWLCGDHKPGHRRRVLDEFAAGVATDGTVAEKSYLGSVKVLGEGVDTKNCDSVYFADVRGSMPDLVQAVGRALRTQPGEGKTASLVVPVLLGPGETADNMLTSRAYGGLAKLLEALRAHDTRVVEQLVEQQAPSRVRGVQSRSGAEGEGAESDRSDPLSVPARELLKFSTPRDPAALAAFINLRVLNPEHEHWRRGVEAAVIYTREHGDLKVPFTFRVPAGDEADTEGEGWPASLAGFPLGQWIADNRRFYARGDMDEDRIKQLEKLSMVWSHFDVAWEEGLAAARGWAAEAGHLLAPLDATYQGYRVGIWLKNARAAARKAAEIDQRRANGLPVQSAAGALSQERREQLEDIDPSWCPAWPVEWQRCFHLVRQHLEQGGVLPGPGVVVHQGEDLGRWVKAQRFGFDKLSTVQQWMCEHILGIQPATDDEKPKPRTSQANKWAMNLAAARQFYEREGHLNVSRQHVETVVSDKGSALPFRLGAWVSNQRSRAATLSEDRREQLSAIGMRWT</sequence>
<dbReference type="SMART" id="SM00490">
    <property type="entry name" value="HELICc"/>
    <property type="match status" value="1"/>
</dbReference>
<dbReference type="InterPro" id="IPR006935">
    <property type="entry name" value="Helicase/UvrB_N"/>
</dbReference>
<evidence type="ECO:0000313" key="6">
    <source>
        <dbReference type="EMBL" id="APY90460.1"/>
    </source>
</evidence>
<gene>
    <name evidence="5" type="ORF">A7J05_00010</name>
    <name evidence="6" type="ORF">A7J05_36725</name>
</gene>
<dbReference type="Pfam" id="PF04851">
    <property type="entry name" value="ResIII"/>
    <property type="match status" value="1"/>
</dbReference>
<evidence type="ECO:0000313" key="7">
    <source>
        <dbReference type="Proteomes" id="UP000187191"/>
    </source>
</evidence>
<name>A0ABN4VF01_9ACTN</name>
<dbReference type="SMART" id="SM00487">
    <property type="entry name" value="DEXDc"/>
    <property type="match status" value="1"/>
</dbReference>
<evidence type="ECO:0000313" key="5">
    <source>
        <dbReference type="EMBL" id="APY84387.1"/>
    </source>
</evidence>
<dbReference type="CDD" id="cd18785">
    <property type="entry name" value="SF2_C"/>
    <property type="match status" value="1"/>
</dbReference>
<dbReference type="SUPFAM" id="SSF52540">
    <property type="entry name" value="P-loop containing nucleoside triphosphate hydrolases"/>
    <property type="match status" value="1"/>
</dbReference>
<dbReference type="InterPro" id="IPR005114">
    <property type="entry name" value="Helicase_assoc"/>
</dbReference>
<dbReference type="Pfam" id="PF00271">
    <property type="entry name" value="Helicase_C"/>
    <property type="match status" value="1"/>
</dbReference>
<keyword evidence="7" id="KW-1185">Reference proteome</keyword>
<evidence type="ECO:0000259" key="4">
    <source>
        <dbReference type="PROSITE" id="PS51194"/>
    </source>
</evidence>
<dbReference type="GO" id="GO:0004386">
    <property type="term" value="F:helicase activity"/>
    <property type="evidence" value="ECO:0007669"/>
    <property type="project" value="UniProtKB-KW"/>
</dbReference>
<dbReference type="Gene3D" id="3.40.50.300">
    <property type="entry name" value="P-loop containing nucleotide triphosphate hydrolases"/>
    <property type="match status" value="2"/>
</dbReference>
<dbReference type="PANTHER" id="PTHR47396:SF1">
    <property type="entry name" value="ATP-DEPENDENT HELICASE IRC3-RELATED"/>
    <property type="match status" value="1"/>
</dbReference>
<dbReference type="PROSITE" id="PS00690">
    <property type="entry name" value="DEAH_ATP_HELICASE"/>
    <property type="match status" value="1"/>
</dbReference>
<dbReference type="EMBL" id="CP015588">
    <property type="protein sequence ID" value="APY90460.1"/>
    <property type="molecule type" value="Genomic_DNA"/>
</dbReference>
<dbReference type="InterPro" id="IPR027417">
    <property type="entry name" value="P-loop_NTPase"/>
</dbReference>
<keyword evidence="5" id="KW-0347">Helicase</keyword>
<protein>
    <submittedName>
        <fullName evidence="5">Helicase</fullName>
    </submittedName>
</protein>
<dbReference type="InterPro" id="IPR002464">
    <property type="entry name" value="DNA/RNA_helicase_DEAH_CS"/>
</dbReference>
<organism evidence="5 7">
    <name type="scientific">Streptomyces alfalfae</name>
    <dbReference type="NCBI Taxonomy" id="1642299"/>
    <lineage>
        <taxon>Bacteria</taxon>
        <taxon>Bacillati</taxon>
        <taxon>Actinomycetota</taxon>
        <taxon>Actinomycetes</taxon>
        <taxon>Kitasatosporales</taxon>
        <taxon>Streptomycetaceae</taxon>
        <taxon>Streptomyces</taxon>
    </lineage>
</organism>
<dbReference type="EMBL" id="CP015588">
    <property type="protein sequence ID" value="APY84387.1"/>
    <property type="molecule type" value="Genomic_DNA"/>
</dbReference>
<evidence type="ECO:0000256" key="2">
    <source>
        <dbReference type="SAM" id="MobiDB-lite"/>
    </source>
</evidence>
<dbReference type="Pfam" id="PF03457">
    <property type="entry name" value="HA"/>
    <property type="match status" value="3"/>
</dbReference>
<reference evidence="5 7" key="1">
    <citation type="submission" date="2016-05" db="EMBL/GenBank/DDBJ databases">
        <authorList>
            <person name="Gu J."/>
        </authorList>
    </citation>
    <scope>NUCLEOTIDE SEQUENCE [LARGE SCALE GENOMIC DNA]</scope>
    <source>
        <strain evidence="5 7">ACCC40021</strain>
    </source>
</reference>
<dbReference type="InterPro" id="IPR014001">
    <property type="entry name" value="Helicase_ATP-bd"/>
</dbReference>
<accession>A0ABN4VF01</accession>
<dbReference type="InterPro" id="IPR001650">
    <property type="entry name" value="Helicase_C-like"/>
</dbReference>
<keyword evidence="5" id="KW-0067">ATP-binding</keyword>
<dbReference type="InterPro" id="IPR050742">
    <property type="entry name" value="Helicase_Restrict-Modif_Enz"/>
</dbReference>